<feature type="compositionally biased region" description="Low complexity" evidence="1">
    <location>
        <begin position="250"/>
        <end position="264"/>
    </location>
</feature>
<organism evidence="2 3">
    <name type="scientific">Actinacidiphila bryophytorum</name>
    <dbReference type="NCBI Taxonomy" id="1436133"/>
    <lineage>
        <taxon>Bacteria</taxon>
        <taxon>Bacillati</taxon>
        <taxon>Actinomycetota</taxon>
        <taxon>Actinomycetes</taxon>
        <taxon>Kitasatosporales</taxon>
        <taxon>Streptomycetaceae</taxon>
        <taxon>Actinacidiphila</taxon>
    </lineage>
</organism>
<feature type="compositionally biased region" description="Basic and acidic residues" evidence="1">
    <location>
        <begin position="69"/>
        <end position="80"/>
    </location>
</feature>
<dbReference type="AlphaFoldDB" id="A0A9W4H305"/>
<feature type="compositionally biased region" description="Basic residues" evidence="1">
    <location>
        <begin position="104"/>
        <end position="116"/>
    </location>
</feature>
<accession>A0A9W4H305</accession>
<feature type="region of interest" description="Disordered" evidence="1">
    <location>
        <begin position="211"/>
        <end position="338"/>
    </location>
</feature>
<feature type="region of interest" description="Disordered" evidence="1">
    <location>
        <begin position="1"/>
        <end position="149"/>
    </location>
</feature>
<feature type="compositionally biased region" description="Low complexity" evidence="1">
    <location>
        <begin position="281"/>
        <end position="291"/>
    </location>
</feature>
<dbReference type="Proteomes" id="UP001153328">
    <property type="component" value="Unassembled WGS sequence"/>
</dbReference>
<dbReference type="EMBL" id="CAJVAX010000018">
    <property type="protein sequence ID" value="CAG7647154.1"/>
    <property type="molecule type" value="Genomic_DNA"/>
</dbReference>
<evidence type="ECO:0000256" key="1">
    <source>
        <dbReference type="SAM" id="MobiDB-lite"/>
    </source>
</evidence>
<evidence type="ECO:0000313" key="3">
    <source>
        <dbReference type="Proteomes" id="UP001153328"/>
    </source>
</evidence>
<keyword evidence="3" id="KW-1185">Reference proteome</keyword>
<protein>
    <submittedName>
        <fullName evidence="2">Uncharacterized 50.6 kDa protein in the 5'region of gyrA and gyrB</fullName>
    </submittedName>
</protein>
<comment type="caution">
    <text evidence="2">The sequence shown here is derived from an EMBL/GenBank/DDBJ whole genome shotgun (WGS) entry which is preliminary data.</text>
</comment>
<feature type="compositionally biased region" description="Basic and acidic residues" evidence="1">
    <location>
        <begin position="293"/>
        <end position="302"/>
    </location>
</feature>
<gene>
    <name evidence="2" type="ORF">SBRY_40597</name>
</gene>
<proteinExistence type="predicted"/>
<feature type="compositionally biased region" description="Basic residues" evidence="1">
    <location>
        <begin position="8"/>
        <end position="24"/>
    </location>
</feature>
<evidence type="ECO:0000313" key="2">
    <source>
        <dbReference type="EMBL" id="CAG7647154.1"/>
    </source>
</evidence>
<sequence length="390" mass="42100">MGPGRGADRRHRRRTVRRVRRRAPLRAAQPGDGRRRPQARRPGRPAQRARRTRRAGPADQPAPRRGPRRDRGLPLRRGAEGGHPGDPGRRLRCAGRLPRDDHHPRRAGHRQRLGRRVHQEGRQPLPGDGRPAHRAGAARQRHRLPPGGRTGLAALRVLRRRRGDGALHAGAGAVRLAGRRLHRDHDALRVLGAAEPCARGLRQEHVEHVGRLPQPHPAGAGGRAAPGRHPGARADAPLPHRDARRRARRGAPGAVPAACGAARPGVHRTRRQRAGGRHPRGPGARPGAAPAHPDPRRGRTGDGLRPLRPGDRRASGTPAQRPRPAGPQGVPAPGAAAAGPRVCLTHSVVRPPGRRYVSDRPLPPAAPRAVLDAAERICLRSTGPPIHVRR</sequence>
<reference evidence="2" key="1">
    <citation type="submission" date="2021-06" db="EMBL/GenBank/DDBJ databases">
        <authorList>
            <person name="Arsene-Ploetze F."/>
        </authorList>
    </citation>
    <scope>NUCLEOTIDE SEQUENCE</scope>
    <source>
        <strain evidence="2">SBRY1</strain>
    </source>
</reference>
<name>A0A9W4H305_9ACTN</name>
<feature type="compositionally biased region" description="Low complexity" evidence="1">
    <location>
        <begin position="320"/>
        <end position="338"/>
    </location>
</feature>
<feature type="compositionally biased region" description="Low complexity" evidence="1">
    <location>
        <begin position="225"/>
        <end position="237"/>
    </location>
</feature>
<feature type="compositionally biased region" description="Basic residues" evidence="1">
    <location>
        <begin position="265"/>
        <end position="280"/>
    </location>
</feature>
<feature type="compositionally biased region" description="Basic residues" evidence="1">
    <location>
        <begin position="36"/>
        <end position="54"/>
    </location>
</feature>